<evidence type="ECO:0000313" key="2">
    <source>
        <dbReference type="EMBL" id="CAG8741838.1"/>
    </source>
</evidence>
<feature type="non-terminal residue" evidence="2">
    <location>
        <position position="417"/>
    </location>
</feature>
<feature type="non-terminal residue" evidence="2">
    <location>
        <position position="1"/>
    </location>
</feature>
<feature type="coiled-coil region" evidence="1">
    <location>
        <begin position="375"/>
        <end position="405"/>
    </location>
</feature>
<accession>A0A9N9IL53</accession>
<reference evidence="2" key="1">
    <citation type="submission" date="2021-06" db="EMBL/GenBank/DDBJ databases">
        <authorList>
            <person name="Kallberg Y."/>
            <person name="Tangrot J."/>
            <person name="Rosling A."/>
        </authorList>
    </citation>
    <scope>NUCLEOTIDE SEQUENCE</scope>
    <source>
        <strain evidence="2">IN212</strain>
    </source>
</reference>
<organism evidence="2 3">
    <name type="scientific">Racocetra fulgida</name>
    <dbReference type="NCBI Taxonomy" id="60492"/>
    <lineage>
        <taxon>Eukaryota</taxon>
        <taxon>Fungi</taxon>
        <taxon>Fungi incertae sedis</taxon>
        <taxon>Mucoromycota</taxon>
        <taxon>Glomeromycotina</taxon>
        <taxon>Glomeromycetes</taxon>
        <taxon>Diversisporales</taxon>
        <taxon>Gigasporaceae</taxon>
        <taxon>Racocetra</taxon>
    </lineage>
</organism>
<dbReference type="AlphaFoldDB" id="A0A9N9IL53"/>
<gene>
    <name evidence="2" type="ORF">RFULGI_LOCUS12931</name>
</gene>
<feature type="coiled-coil region" evidence="1">
    <location>
        <begin position="273"/>
        <end position="300"/>
    </location>
</feature>
<protein>
    <submittedName>
        <fullName evidence="2">5818_t:CDS:1</fullName>
    </submittedName>
</protein>
<dbReference type="OrthoDB" id="2430380at2759"/>
<dbReference type="PANTHER" id="PTHR34714">
    <property type="entry name" value="EGF-LIKE DOMAIN-CONTAINING PROTEIN"/>
    <property type="match status" value="1"/>
</dbReference>
<sequence>VDLNELSDKPNARIFRIYGDVIQLSNTLEIPHLDGSGIILIAARQVEIKPGCQIIVNYKKFFRIVIYTKEMTSELEIIAKNQLKNDDSSKFVINKLKDDKCVGKLLTIRDGKNPEYKDIHVFDKIILKNHSFLKIVRYSLLIASVLFYDNPEITRSILDWISKITKSQSETKEQSKIKELYYQALSILVQLDIFEERRNNEISFVPLLDKQFYKNGINEFMDTVKFYEDKYRQFLNKSDKIDQMKLESEFSLENINDETELHDNLKRNEYERYDSASKLVKKIEDELKEKQNVVNNACEHFKEEIEKWKDQKIYEAQMNVLFSVFNLAIHIGTIVIRPDGIVNIIESIEKTSISVQDALNASDKVKAFIDENKDLNDIKDKIETIQKIEEDLKNNCDKAKDLNNSVITEQKRIESLD</sequence>
<dbReference type="Proteomes" id="UP000789396">
    <property type="component" value="Unassembled WGS sequence"/>
</dbReference>
<evidence type="ECO:0000256" key="1">
    <source>
        <dbReference type="SAM" id="Coils"/>
    </source>
</evidence>
<comment type="caution">
    <text evidence="2">The sequence shown here is derived from an EMBL/GenBank/DDBJ whole genome shotgun (WGS) entry which is preliminary data.</text>
</comment>
<keyword evidence="1" id="KW-0175">Coiled coil</keyword>
<evidence type="ECO:0000313" key="3">
    <source>
        <dbReference type="Proteomes" id="UP000789396"/>
    </source>
</evidence>
<dbReference type="PANTHER" id="PTHR34714:SF2">
    <property type="entry name" value="EGF-LIKE DOMAIN-CONTAINING PROTEIN"/>
    <property type="match status" value="1"/>
</dbReference>
<name>A0A9N9IL53_9GLOM</name>
<dbReference type="EMBL" id="CAJVPZ010032404">
    <property type="protein sequence ID" value="CAG8741838.1"/>
    <property type="molecule type" value="Genomic_DNA"/>
</dbReference>
<keyword evidence="3" id="KW-1185">Reference proteome</keyword>
<proteinExistence type="predicted"/>